<dbReference type="Pfam" id="PF01261">
    <property type="entry name" value="AP_endonuc_2"/>
    <property type="match status" value="1"/>
</dbReference>
<reference evidence="4 5" key="1">
    <citation type="submission" date="2023-05" db="EMBL/GenBank/DDBJ databases">
        <title>Chelatococcus sp. nov., a moderately thermophilic bacterium isolated from hot spring microbial mat.</title>
        <authorList>
            <person name="Hu C.-J."/>
            <person name="Li W.-J."/>
        </authorList>
    </citation>
    <scope>NUCLEOTIDE SEQUENCE [LARGE SCALE GENOMIC DNA]</scope>
    <source>
        <strain evidence="4 5">SYSU G07232</strain>
    </source>
</reference>
<evidence type="ECO:0000256" key="1">
    <source>
        <dbReference type="ARBA" id="ARBA00023235"/>
    </source>
</evidence>
<proteinExistence type="inferred from homology"/>
<dbReference type="PANTHER" id="PTHR43489:SF6">
    <property type="entry name" value="HYDROXYPYRUVATE ISOMERASE-RELATED"/>
    <property type="match status" value="1"/>
</dbReference>
<protein>
    <submittedName>
        <fullName evidence="4">TIM barrel protein</fullName>
    </submittedName>
</protein>
<evidence type="ECO:0000313" key="4">
    <source>
        <dbReference type="EMBL" id="MDJ1159442.1"/>
    </source>
</evidence>
<comment type="similarity">
    <text evidence="2">Belongs to the hyi family.</text>
</comment>
<dbReference type="Gene3D" id="3.20.20.150">
    <property type="entry name" value="Divalent-metal-dependent TIM barrel enzymes"/>
    <property type="match status" value="1"/>
</dbReference>
<dbReference type="InterPro" id="IPR026040">
    <property type="entry name" value="HyI-like"/>
</dbReference>
<organism evidence="4 5">
    <name type="scientific">Chelatococcus albus</name>
    <dbReference type="NCBI Taxonomy" id="3047466"/>
    <lineage>
        <taxon>Bacteria</taxon>
        <taxon>Pseudomonadati</taxon>
        <taxon>Pseudomonadota</taxon>
        <taxon>Alphaproteobacteria</taxon>
        <taxon>Hyphomicrobiales</taxon>
        <taxon>Chelatococcaceae</taxon>
        <taxon>Chelatococcus</taxon>
    </lineage>
</organism>
<comment type="caution">
    <text evidence="4">The sequence shown here is derived from an EMBL/GenBank/DDBJ whole genome shotgun (WGS) entry which is preliminary data.</text>
</comment>
<dbReference type="InterPro" id="IPR013022">
    <property type="entry name" value="Xyl_isomerase-like_TIM-brl"/>
</dbReference>
<gene>
    <name evidence="4" type="ORF">QNA08_14480</name>
</gene>
<evidence type="ECO:0000256" key="2">
    <source>
        <dbReference type="PIRNR" id="PIRNR006241"/>
    </source>
</evidence>
<dbReference type="Proteomes" id="UP001321492">
    <property type="component" value="Unassembled WGS sequence"/>
</dbReference>
<dbReference type="PIRSF" id="PIRSF006241">
    <property type="entry name" value="HyI"/>
    <property type="match status" value="1"/>
</dbReference>
<keyword evidence="5" id="KW-1185">Reference proteome</keyword>
<dbReference type="EMBL" id="JASJEV010000009">
    <property type="protein sequence ID" value="MDJ1159442.1"/>
    <property type="molecule type" value="Genomic_DNA"/>
</dbReference>
<name>A0ABT7AKD1_9HYPH</name>
<dbReference type="PANTHER" id="PTHR43489">
    <property type="entry name" value="ISOMERASE"/>
    <property type="match status" value="1"/>
</dbReference>
<dbReference type="InterPro" id="IPR036237">
    <property type="entry name" value="Xyl_isomerase-like_sf"/>
</dbReference>
<accession>A0ABT7AKD1</accession>
<dbReference type="InterPro" id="IPR050417">
    <property type="entry name" value="Sugar_Epim/Isomerase"/>
</dbReference>
<sequence>MPSFSANIAFLFADRPFLDRIDAAKAAGFDKVECHFPYEFPIPVLRERLARAGVAMTGLNTAPGDVARGEWGLAGMPGREADFAVHWSDALAYAQALGTGKIHVMAGVVAPEARAAALDTYVANIRRAAREAAAAGVTILLEPLNVRDKPDYLVSRSDEIADLIARVGEANVKLLFDVYHVQIMEGDLIRRLERHRDVIGHVQIAAVPSRHEPDEGEVAYRAIFDALEAIGYHEPIGLEYRPRGRTEDGLGWMRALGVA</sequence>
<keyword evidence="1 2" id="KW-0413">Isomerase</keyword>
<dbReference type="SUPFAM" id="SSF51658">
    <property type="entry name" value="Xylose isomerase-like"/>
    <property type="match status" value="1"/>
</dbReference>
<dbReference type="RefSeq" id="WP_283741440.1">
    <property type="nucleotide sequence ID" value="NZ_JASJEV010000009.1"/>
</dbReference>
<feature type="domain" description="Xylose isomerase-like TIM barrel" evidence="3">
    <location>
        <begin position="21"/>
        <end position="255"/>
    </location>
</feature>
<evidence type="ECO:0000259" key="3">
    <source>
        <dbReference type="Pfam" id="PF01261"/>
    </source>
</evidence>
<evidence type="ECO:0000313" key="5">
    <source>
        <dbReference type="Proteomes" id="UP001321492"/>
    </source>
</evidence>